<accession>A0A9D9GZC0</accession>
<reference evidence="2" key="2">
    <citation type="journal article" date="2021" name="PeerJ">
        <title>Extensive microbial diversity within the chicken gut microbiome revealed by metagenomics and culture.</title>
        <authorList>
            <person name="Gilroy R."/>
            <person name="Ravi A."/>
            <person name="Getino M."/>
            <person name="Pursley I."/>
            <person name="Horton D.L."/>
            <person name="Alikhan N.F."/>
            <person name="Baker D."/>
            <person name="Gharbi K."/>
            <person name="Hall N."/>
            <person name="Watson M."/>
            <person name="Adriaenssens E.M."/>
            <person name="Foster-Nyarko E."/>
            <person name="Jarju S."/>
            <person name="Secka A."/>
            <person name="Antonio M."/>
            <person name="Oren A."/>
            <person name="Chaudhuri R.R."/>
            <person name="La Ragione R."/>
            <person name="Hildebrand F."/>
            <person name="Pallen M.J."/>
        </authorList>
    </citation>
    <scope>NUCLEOTIDE SEQUENCE</scope>
    <source>
        <strain evidence="2">10192</strain>
    </source>
</reference>
<feature type="transmembrane region" description="Helical" evidence="1">
    <location>
        <begin position="23"/>
        <end position="44"/>
    </location>
</feature>
<protein>
    <submittedName>
        <fullName evidence="2">Type II secretion system protein</fullName>
    </submittedName>
</protein>
<comment type="caution">
    <text evidence="2">The sequence shown here is derived from an EMBL/GenBank/DDBJ whole genome shotgun (WGS) entry which is preliminary data.</text>
</comment>
<keyword evidence="1" id="KW-1133">Transmembrane helix</keyword>
<dbReference type="EMBL" id="JADIND010000066">
    <property type="protein sequence ID" value="MBO8430324.1"/>
    <property type="molecule type" value="Genomic_DNA"/>
</dbReference>
<evidence type="ECO:0000256" key="1">
    <source>
        <dbReference type="SAM" id="Phobius"/>
    </source>
</evidence>
<dbReference type="InterPro" id="IPR045584">
    <property type="entry name" value="Pilin-like"/>
</dbReference>
<dbReference type="Proteomes" id="UP000823632">
    <property type="component" value="Unassembled WGS sequence"/>
</dbReference>
<dbReference type="Gene3D" id="3.30.700.10">
    <property type="entry name" value="Glycoprotein, Type 4 Pilin"/>
    <property type="match status" value="1"/>
</dbReference>
<gene>
    <name evidence="2" type="ORF">IAC76_02950</name>
</gene>
<sequence>MKIKGFTPVEVFSTSFADIFKPAFTLAEVLITLGIIGIVAAMTLPSILQKRERLSTVVALKKFYSSFQNAIIYPSLIMDRLLTGIQRQITMTRKQCMRGLTNMLFSI</sequence>
<evidence type="ECO:0000313" key="2">
    <source>
        <dbReference type="EMBL" id="MBO8430324.1"/>
    </source>
</evidence>
<dbReference type="NCBIfam" id="TIGR02532">
    <property type="entry name" value="IV_pilin_GFxxxE"/>
    <property type="match status" value="1"/>
</dbReference>
<reference evidence="2" key="1">
    <citation type="submission" date="2020-10" db="EMBL/GenBank/DDBJ databases">
        <authorList>
            <person name="Gilroy R."/>
        </authorList>
    </citation>
    <scope>NUCLEOTIDE SEQUENCE</scope>
    <source>
        <strain evidence="2">10192</strain>
    </source>
</reference>
<organism evidence="2 3">
    <name type="scientific">Candidatus Scatousia excrementipullorum</name>
    <dbReference type="NCBI Taxonomy" id="2840936"/>
    <lineage>
        <taxon>Bacteria</taxon>
        <taxon>Candidatus Scatousia</taxon>
    </lineage>
</organism>
<name>A0A9D9GZC0_9BACT</name>
<proteinExistence type="predicted"/>
<keyword evidence="1" id="KW-0472">Membrane</keyword>
<keyword evidence="1" id="KW-0812">Transmembrane</keyword>
<dbReference type="AlphaFoldDB" id="A0A9D9GZC0"/>
<dbReference type="SUPFAM" id="SSF54523">
    <property type="entry name" value="Pili subunits"/>
    <property type="match status" value="1"/>
</dbReference>
<evidence type="ECO:0000313" key="3">
    <source>
        <dbReference type="Proteomes" id="UP000823632"/>
    </source>
</evidence>
<dbReference type="InterPro" id="IPR012902">
    <property type="entry name" value="N_methyl_site"/>
</dbReference>